<dbReference type="EMBL" id="JARIHO010000028">
    <property type="protein sequence ID" value="KAJ7339157.1"/>
    <property type="molecule type" value="Genomic_DNA"/>
</dbReference>
<protein>
    <submittedName>
        <fullName evidence="1">Uncharacterized protein</fullName>
    </submittedName>
</protein>
<proteinExistence type="predicted"/>
<keyword evidence="2" id="KW-1185">Reference proteome</keyword>
<dbReference type="Proteomes" id="UP001218218">
    <property type="component" value="Unassembled WGS sequence"/>
</dbReference>
<organism evidence="1 2">
    <name type="scientific">Mycena albidolilacea</name>
    <dbReference type="NCBI Taxonomy" id="1033008"/>
    <lineage>
        <taxon>Eukaryota</taxon>
        <taxon>Fungi</taxon>
        <taxon>Dikarya</taxon>
        <taxon>Basidiomycota</taxon>
        <taxon>Agaricomycotina</taxon>
        <taxon>Agaricomycetes</taxon>
        <taxon>Agaricomycetidae</taxon>
        <taxon>Agaricales</taxon>
        <taxon>Marasmiineae</taxon>
        <taxon>Mycenaceae</taxon>
        <taxon>Mycena</taxon>
    </lineage>
</organism>
<dbReference type="InterPro" id="IPR021109">
    <property type="entry name" value="Peptidase_aspartic_dom_sf"/>
</dbReference>
<evidence type="ECO:0000313" key="2">
    <source>
        <dbReference type="Proteomes" id="UP001218218"/>
    </source>
</evidence>
<comment type="caution">
    <text evidence="1">The sequence shown here is derived from an EMBL/GenBank/DDBJ whole genome shotgun (WGS) entry which is preliminary data.</text>
</comment>
<reference evidence="1" key="1">
    <citation type="submission" date="2023-03" db="EMBL/GenBank/DDBJ databases">
        <title>Massive genome expansion in bonnet fungi (Mycena s.s.) driven by repeated elements and novel gene families across ecological guilds.</title>
        <authorList>
            <consortium name="Lawrence Berkeley National Laboratory"/>
            <person name="Harder C.B."/>
            <person name="Miyauchi S."/>
            <person name="Viragh M."/>
            <person name="Kuo A."/>
            <person name="Thoen E."/>
            <person name="Andreopoulos B."/>
            <person name="Lu D."/>
            <person name="Skrede I."/>
            <person name="Drula E."/>
            <person name="Henrissat B."/>
            <person name="Morin E."/>
            <person name="Kohler A."/>
            <person name="Barry K."/>
            <person name="LaButti K."/>
            <person name="Morin E."/>
            <person name="Salamov A."/>
            <person name="Lipzen A."/>
            <person name="Mereny Z."/>
            <person name="Hegedus B."/>
            <person name="Baldrian P."/>
            <person name="Stursova M."/>
            <person name="Weitz H."/>
            <person name="Taylor A."/>
            <person name="Grigoriev I.V."/>
            <person name="Nagy L.G."/>
            <person name="Martin F."/>
            <person name="Kauserud H."/>
        </authorList>
    </citation>
    <scope>NUCLEOTIDE SEQUENCE</scope>
    <source>
        <strain evidence="1">CBHHK002</strain>
    </source>
</reference>
<sequence length="139" mass="15805">MLSAVLQLRQTEAKPFSVKVCLTAQVDNGATRNRMSLARWKQYSHLLGRALLSKTKLSMANGCRLWPYGRWWGKVSVGGVSAFASFEIFECGNMFDILLGKSWLHSVRALHNYETDEIRIRSSGRKAVLYNEPRVIEAR</sequence>
<gene>
    <name evidence="1" type="ORF">DFH08DRAFT_705160</name>
</gene>
<accession>A0AAD7EMQ3</accession>
<evidence type="ECO:0000313" key="1">
    <source>
        <dbReference type="EMBL" id="KAJ7339157.1"/>
    </source>
</evidence>
<dbReference type="AlphaFoldDB" id="A0AAD7EMQ3"/>
<name>A0AAD7EMQ3_9AGAR</name>
<dbReference type="Gene3D" id="2.40.70.10">
    <property type="entry name" value="Acid Proteases"/>
    <property type="match status" value="1"/>
</dbReference>
<dbReference type="SUPFAM" id="SSF50630">
    <property type="entry name" value="Acid proteases"/>
    <property type="match status" value="1"/>
</dbReference>